<accession>W4VQU8</accession>
<gene>
    <name evidence="3" type="ORF">JCM21714_4504</name>
</gene>
<dbReference type="Proteomes" id="UP000019102">
    <property type="component" value="Unassembled WGS sequence"/>
</dbReference>
<dbReference type="Pfam" id="PF04740">
    <property type="entry name" value="LXG"/>
    <property type="match status" value="1"/>
</dbReference>
<dbReference type="EMBL" id="BAVS01000047">
    <property type="protein sequence ID" value="GAE95284.1"/>
    <property type="molecule type" value="Genomic_DNA"/>
</dbReference>
<dbReference type="OrthoDB" id="2806194at2"/>
<keyword evidence="4" id="KW-1185">Reference proteome</keyword>
<sequence>MERFQGEAADAAKLYFQELHQTLLQAFTGVFEQLETNLARHLQEFTNEVDSSNQAIVHTDYIESHEDDILDTYRQLEHLQRDGV</sequence>
<name>W4VQU8_9BACI</name>
<evidence type="ECO:0000256" key="1">
    <source>
        <dbReference type="ARBA" id="ARBA00034117"/>
    </source>
</evidence>
<feature type="domain" description="LXG" evidence="2">
    <location>
        <begin position="3"/>
        <end position="79"/>
    </location>
</feature>
<evidence type="ECO:0000313" key="4">
    <source>
        <dbReference type="Proteomes" id="UP000019102"/>
    </source>
</evidence>
<comment type="similarity">
    <text evidence="1">In the N-terminal section; belongs to the LXG family.</text>
</comment>
<dbReference type="eggNOG" id="COG0699">
    <property type="taxonomic scope" value="Bacteria"/>
</dbReference>
<organism evidence="3 4">
    <name type="scientific">Gracilibacillus boraciitolerans JCM 21714</name>
    <dbReference type="NCBI Taxonomy" id="1298598"/>
    <lineage>
        <taxon>Bacteria</taxon>
        <taxon>Bacillati</taxon>
        <taxon>Bacillota</taxon>
        <taxon>Bacilli</taxon>
        <taxon>Bacillales</taxon>
        <taxon>Bacillaceae</taxon>
        <taxon>Gracilibacillus</taxon>
    </lineage>
</organism>
<proteinExistence type="inferred from homology"/>
<reference evidence="3 4" key="1">
    <citation type="journal article" date="2014" name="Genome Announc.">
        <title>Draft Genome Sequence of the Boron-Tolerant and Moderately Halotolerant Bacterium Gracilibacillus boraciitolerans JCM 21714T.</title>
        <authorList>
            <person name="Ahmed I."/>
            <person name="Oshima K."/>
            <person name="Suda W."/>
            <person name="Kitamura K."/>
            <person name="Iida T."/>
            <person name="Ohmori Y."/>
            <person name="Fujiwara T."/>
            <person name="Hattori M."/>
            <person name="Ohkuma M."/>
        </authorList>
    </citation>
    <scope>NUCLEOTIDE SEQUENCE [LARGE SCALE GENOMIC DNA]</scope>
    <source>
        <strain evidence="3 4">JCM 21714</strain>
    </source>
</reference>
<dbReference type="AlphaFoldDB" id="W4VQU8"/>
<protein>
    <recommendedName>
        <fullName evidence="2">LXG domain-containing protein</fullName>
    </recommendedName>
</protein>
<evidence type="ECO:0000313" key="3">
    <source>
        <dbReference type="EMBL" id="GAE95284.1"/>
    </source>
</evidence>
<comment type="caution">
    <text evidence="3">The sequence shown here is derived from an EMBL/GenBank/DDBJ whole genome shotgun (WGS) entry which is preliminary data.</text>
</comment>
<evidence type="ECO:0000259" key="2">
    <source>
        <dbReference type="Pfam" id="PF04740"/>
    </source>
</evidence>
<dbReference type="STRING" id="1298598.JCM21714_4504"/>
<dbReference type="InterPro" id="IPR006829">
    <property type="entry name" value="LXG_dom"/>
</dbReference>